<name>A0AAV8Z141_9CUCU</name>
<evidence type="ECO:0000313" key="9">
    <source>
        <dbReference type="Proteomes" id="UP001162162"/>
    </source>
</evidence>
<evidence type="ECO:0000313" key="8">
    <source>
        <dbReference type="EMBL" id="KAJ8957621.1"/>
    </source>
</evidence>
<dbReference type="GO" id="GO:0052689">
    <property type="term" value="F:carboxylic ester hydrolase activity"/>
    <property type="evidence" value="ECO:0007669"/>
    <property type="project" value="UniProtKB-KW"/>
</dbReference>
<comment type="similarity">
    <text evidence="1 6">Belongs to the type-B carboxylesterase/lipase family.</text>
</comment>
<evidence type="ECO:0000256" key="1">
    <source>
        <dbReference type="ARBA" id="ARBA00005964"/>
    </source>
</evidence>
<dbReference type="PROSITE" id="PS00941">
    <property type="entry name" value="CARBOXYLESTERASE_B_2"/>
    <property type="match status" value="1"/>
</dbReference>
<feature type="domain" description="Carboxylesterase type B" evidence="7">
    <location>
        <begin position="312"/>
        <end position="489"/>
    </location>
</feature>
<dbReference type="Proteomes" id="UP001162162">
    <property type="component" value="Unassembled WGS sequence"/>
</dbReference>
<organism evidence="8 9">
    <name type="scientific">Aromia moschata</name>
    <dbReference type="NCBI Taxonomy" id="1265417"/>
    <lineage>
        <taxon>Eukaryota</taxon>
        <taxon>Metazoa</taxon>
        <taxon>Ecdysozoa</taxon>
        <taxon>Arthropoda</taxon>
        <taxon>Hexapoda</taxon>
        <taxon>Insecta</taxon>
        <taxon>Pterygota</taxon>
        <taxon>Neoptera</taxon>
        <taxon>Endopterygota</taxon>
        <taxon>Coleoptera</taxon>
        <taxon>Polyphaga</taxon>
        <taxon>Cucujiformia</taxon>
        <taxon>Chrysomeloidea</taxon>
        <taxon>Cerambycidae</taxon>
        <taxon>Cerambycinae</taxon>
        <taxon>Callichromatini</taxon>
        <taxon>Aromia</taxon>
    </lineage>
</organism>
<dbReference type="InterPro" id="IPR019819">
    <property type="entry name" value="Carboxylesterase_B_CS"/>
</dbReference>
<dbReference type="AlphaFoldDB" id="A0AAV8Z141"/>
<dbReference type="InterPro" id="IPR019826">
    <property type="entry name" value="Carboxylesterase_B_AS"/>
</dbReference>
<evidence type="ECO:0000259" key="7">
    <source>
        <dbReference type="Pfam" id="PF00135"/>
    </source>
</evidence>
<feature type="domain" description="Carboxylesterase type B" evidence="7">
    <location>
        <begin position="20"/>
        <end position="293"/>
    </location>
</feature>
<dbReference type="PROSITE" id="PS00122">
    <property type="entry name" value="CARBOXYLESTERASE_B_1"/>
    <property type="match status" value="1"/>
</dbReference>
<keyword evidence="6" id="KW-0732">Signal</keyword>
<dbReference type="PANTHER" id="PTHR43142:SF1">
    <property type="entry name" value="CARBOXYLIC ESTER HYDROLASE"/>
    <property type="match status" value="1"/>
</dbReference>
<feature type="signal peptide" evidence="6">
    <location>
        <begin position="1"/>
        <end position="18"/>
    </location>
</feature>
<sequence>MFFGIILSFLGSMTAAVAEDLVVTLPYGQIRGRFVEPNYTPSFYAFQEIPFAAPPVGSLRFQPPQPVQPWEGILDTQENTKMCYQVTTDNQYENEDCLYLNVYSPVEPSSGASLPVLVNIYGGTFTHGSAMFRYSSPHSFMSRGVILVTFNYRVGPFGFLSTEDTVIPGNMGVKDQQYAIKWVNENIHLFGGDPEKITLIGQSAGGASVTYQILSPGSAGLFRAVIAESGSALCPWAHQRHALDTAQKVAKYIDENFDTDSSTQQLAEYLIGVDASAIDDASKKYQVWSPVVEPEHDDLASFKTQMAGYDSNVQRLLSENLNIVDSNTKTTVGNEIRSIYTDGLFQDDLANSIRYLSDNTFTRGVIRYAQFQAQYTDVYFYQFSYHGILGRNNASMEGIGRVEHGEDARYLSTGDVNIATYPETDQIVADRYMTLFINFVKTLDPLSQLDAASEEITWPKVTQDAFYYLDIDTTADVRQNPRDFSYQKWVDIYEKYGVQPFYTF</sequence>
<evidence type="ECO:0000256" key="3">
    <source>
        <dbReference type="ARBA" id="ARBA00022801"/>
    </source>
</evidence>
<reference evidence="8" key="1">
    <citation type="journal article" date="2023" name="Insect Mol. Biol.">
        <title>Genome sequencing provides insights into the evolution of gene families encoding plant cell wall-degrading enzymes in longhorned beetles.</title>
        <authorList>
            <person name="Shin N.R."/>
            <person name="Okamura Y."/>
            <person name="Kirsch R."/>
            <person name="Pauchet Y."/>
        </authorList>
    </citation>
    <scope>NUCLEOTIDE SEQUENCE</scope>
    <source>
        <strain evidence="8">AMC_N1</strain>
    </source>
</reference>
<dbReference type="SUPFAM" id="SSF53474">
    <property type="entry name" value="alpha/beta-Hydrolases"/>
    <property type="match status" value="1"/>
</dbReference>
<protein>
    <recommendedName>
        <fullName evidence="6">Carboxylic ester hydrolase</fullName>
        <ecNumber evidence="6">3.1.1.-</ecNumber>
    </recommendedName>
</protein>
<keyword evidence="5" id="KW-0325">Glycoprotein</keyword>
<proteinExistence type="inferred from homology"/>
<comment type="caution">
    <text evidence="8">The sequence shown here is derived from an EMBL/GenBank/DDBJ whole genome shotgun (WGS) entry which is preliminary data.</text>
</comment>
<gene>
    <name evidence="8" type="ORF">NQ318_017510</name>
</gene>
<evidence type="ECO:0000256" key="6">
    <source>
        <dbReference type="RuleBase" id="RU361235"/>
    </source>
</evidence>
<evidence type="ECO:0000256" key="5">
    <source>
        <dbReference type="ARBA" id="ARBA00023180"/>
    </source>
</evidence>
<accession>A0AAV8Z141</accession>
<keyword evidence="2" id="KW-0719">Serine esterase</keyword>
<dbReference type="PANTHER" id="PTHR43142">
    <property type="entry name" value="CARBOXYLIC ESTER HYDROLASE"/>
    <property type="match status" value="1"/>
</dbReference>
<evidence type="ECO:0000256" key="4">
    <source>
        <dbReference type="ARBA" id="ARBA00023157"/>
    </source>
</evidence>
<dbReference type="EMBL" id="JAPWTK010000021">
    <property type="protein sequence ID" value="KAJ8957621.1"/>
    <property type="molecule type" value="Genomic_DNA"/>
</dbReference>
<dbReference type="EC" id="3.1.1.-" evidence="6"/>
<feature type="chain" id="PRO_5043087393" description="Carboxylic ester hydrolase" evidence="6">
    <location>
        <begin position="19"/>
        <end position="504"/>
    </location>
</feature>
<dbReference type="InterPro" id="IPR029058">
    <property type="entry name" value="AB_hydrolase_fold"/>
</dbReference>
<dbReference type="Pfam" id="PF00135">
    <property type="entry name" value="COesterase"/>
    <property type="match status" value="2"/>
</dbReference>
<keyword evidence="9" id="KW-1185">Reference proteome</keyword>
<keyword evidence="3 6" id="KW-0378">Hydrolase</keyword>
<keyword evidence="4" id="KW-1015">Disulfide bond</keyword>
<dbReference type="Gene3D" id="3.40.50.1820">
    <property type="entry name" value="alpha/beta hydrolase"/>
    <property type="match status" value="1"/>
</dbReference>
<dbReference type="InterPro" id="IPR002018">
    <property type="entry name" value="CarbesteraseB"/>
</dbReference>
<evidence type="ECO:0000256" key="2">
    <source>
        <dbReference type="ARBA" id="ARBA00022487"/>
    </source>
</evidence>